<dbReference type="PANTHER" id="PTHR43170">
    <property type="entry name" value="GMP REDUCTASE"/>
    <property type="match status" value="1"/>
</dbReference>
<protein>
    <submittedName>
        <fullName evidence="2">Guanosine monophosphate reductase</fullName>
    </submittedName>
</protein>
<dbReference type="Proteomes" id="UP000694565">
    <property type="component" value="Unplaced"/>
</dbReference>
<dbReference type="Gene3D" id="3.20.20.70">
    <property type="entry name" value="Aldolase class I"/>
    <property type="match status" value="1"/>
</dbReference>
<dbReference type="GO" id="GO:0016491">
    <property type="term" value="F:oxidoreductase activity"/>
    <property type="evidence" value="ECO:0007669"/>
    <property type="project" value="UniProtKB-KW"/>
</dbReference>
<dbReference type="GeneTree" id="ENSGT00940000159574"/>
<evidence type="ECO:0000313" key="3">
    <source>
        <dbReference type="Proteomes" id="UP000694565"/>
    </source>
</evidence>
<dbReference type="InterPro" id="IPR013785">
    <property type="entry name" value="Aldolase_TIM"/>
</dbReference>
<keyword evidence="3" id="KW-1185">Reference proteome</keyword>
<evidence type="ECO:0000313" key="2">
    <source>
        <dbReference type="Ensembl" id="ENSCLMP00005013149.1"/>
    </source>
</evidence>
<sequence>MPRIENDIKLDFKDVLLRPKRSTLKSRSEVDLMRSYTFRNSKGSYRGIPIIAANMDTVGTFEMALVFDWLSLNCCVCVGGLKRECMFIF</sequence>
<organism evidence="2 3">
    <name type="scientific">Cyclopterus lumpus</name>
    <name type="common">Lumpsucker</name>
    <dbReference type="NCBI Taxonomy" id="8103"/>
    <lineage>
        <taxon>Eukaryota</taxon>
        <taxon>Metazoa</taxon>
        <taxon>Chordata</taxon>
        <taxon>Craniata</taxon>
        <taxon>Vertebrata</taxon>
        <taxon>Euteleostomi</taxon>
        <taxon>Actinopterygii</taxon>
        <taxon>Neopterygii</taxon>
        <taxon>Teleostei</taxon>
        <taxon>Neoteleostei</taxon>
        <taxon>Acanthomorphata</taxon>
        <taxon>Eupercaria</taxon>
        <taxon>Perciformes</taxon>
        <taxon>Cottioidei</taxon>
        <taxon>Cottales</taxon>
        <taxon>Cyclopteridae</taxon>
        <taxon>Cyclopterus</taxon>
    </lineage>
</organism>
<reference evidence="2" key="1">
    <citation type="submission" date="2025-08" db="UniProtKB">
        <authorList>
            <consortium name="Ensembl"/>
        </authorList>
    </citation>
    <scope>IDENTIFICATION</scope>
</reference>
<dbReference type="SUPFAM" id="SSF51412">
    <property type="entry name" value="Inosine monophosphate dehydrogenase (IMPDH)"/>
    <property type="match status" value="1"/>
</dbReference>
<reference evidence="2" key="2">
    <citation type="submission" date="2025-09" db="UniProtKB">
        <authorList>
            <consortium name="Ensembl"/>
        </authorList>
    </citation>
    <scope>IDENTIFICATION</scope>
</reference>
<dbReference type="PANTHER" id="PTHR43170:SF4">
    <property type="entry name" value="GMP REDUCTASE 2"/>
    <property type="match status" value="1"/>
</dbReference>
<dbReference type="AlphaFoldDB" id="A0A8C2X496"/>
<proteinExistence type="predicted"/>
<evidence type="ECO:0000256" key="1">
    <source>
        <dbReference type="ARBA" id="ARBA00023002"/>
    </source>
</evidence>
<accession>A0A8C2X496</accession>
<dbReference type="InterPro" id="IPR050139">
    <property type="entry name" value="GMP_reductase"/>
</dbReference>
<keyword evidence="1" id="KW-0560">Oxidoreductase</keyword>
<name>A0A8C2X496_CYCLU</name>
<gene>
    <name evidence="2" type="primary">gmpr2</name>
</gene>
<dbReference type="Ensembl" id="ENSCLMT00005014077.1">
    <property type="protein sequence ID" value="ENSCLMP00005013149.1"/>
    <property type="gene ID" value="ENSCLMG00005006979.1"/>
</dbReference>